<evidence type="ECO:0000313" key="2">
    <source>
        <dbReference type="EMBL" id="CAA9214938.1"/>
    </source>
</evidence>
<feature type="compositionally biased region" description="Basic and acidic residues" evidence="1">
    <location>
        <begin position="227"/>
        <end position="239"/>
    </location>
</feature>
<feature type="compositionally biased region" description="Basic residues" evidence="1">
    <location>
        <begin position="1"/>
        <end position="16"/>
    </location>
</feature>
<gene>
    <name evidence="2" type="ORF">AVDCRST_MAG57-280</name>
</gene>
<feature type="compositionally biased region" description="Low complexity" evidence="1">
    <location>
        <begin position="77"/>
        <end position="93"/>
    </location>
</feature>
<feature type="compositionally biased region" description="Gly residues" evidence="1">
    <location>
        <begin position="172"/>
        <end position="184"/>
    </location>
</feature>
<proteinExistence type="predicted"/>
<dbReference type="EMBL" id="CADCTI010000026">
    <property type="protein sequence ID" value="CAA9214938.1"/>
    <property type="molecule type" value="Genomic_DNA"/>
</dbReference>
<feature type="compositionally biased region" description="Basic and acidic residues" evidence="1">
    <location>
        <begin position="55"/>
        <end position="75"/>
    </location>
</feature>
<protein>
    <submittedName>
        <fullName evidence="2">Uncharacterized protein</fullName>
    </submittedName>
</protein>
<feature type="compositionally biased region" description="Basic residues" evidence="1">
    <location>
        <begin position="116"/>
        <end position="125"/>
    </location>
</feature>
<feature type="non-terminal residue" evidence="2">
    <location>
        <position position="239"/>
    </location>
</feature>
<name>A0A6J4H5M3_9ACTN</name>
<feature type="compositionally biased region" description="Basic and acidic residues" evidence="1">
    <location>
        <begin position="186"/>
        <end position="196"/>
    </location>
</feature>
<accession>A0A6J4H5M3</accession>
<sequence length="239" mass="25801">AHAGRRAPRRTSRPAGRRHEPARPRAPGGARARGGDARRHSPVGGGHHPRRRRVRDQLRHRPEAGGAARRDERTAPGRRPAADPARGGSMPRRGVGGEGRPGRGRRHRGPLAGIRPRGRRARHGQHAVLPAVRDRGPARRAQPVLPHARRLRRRERGDRAAVRQSRGHRPGRGGARGGPAGGHGAPRRDRSGEGHPDGALQADVGPGLRPAHPDVVAHQPQTAGHRRGPDRDGRAARRL</sequence>
<dbReference type="AlphaFoldDB" id="A0A6J4H5M3"/>
<evidence type="ECO:0000256" key="1">
    <source>
        <dbReference type="SAM" id="MobiDB-lite"/>
    </source>
</evidence>
<feature type="non-terminal residue" evidence="2">
    <location>
        <position position="1"/>
    </location>
</feature>
<reference evidence="2" key="1">
    <citation type="submission" date="2020-02" db="EMBL/GenBank/DDBJ databases">
        <authorList>
            <person name="Meier V. D."/>
        </authorList>
    </citation>
    <scope>NUCLEOTIDE SEQUENCE</scope>
    <source>
        <strain evidence="2">AVDCRST_MAG57</strain>
    </source>
</reference>
<organism evidence="2">
    <name type="scientific">uncultured Blastococcus sp</name>
    <dbReference type="NCBI Taxonomy" id="217144"/>
    <lineage>
        <taxon>Bacteria</taxon>
        <taxon>Bacillati</taxon>
        <taxon>Actinomycetota</taxon>
        <taxon>Actinomycetes</taxon>
        <taxon>Geodermatophilales</taxon>
        <taxon>Geodermatophilaceae</taxon>
        <taxon>Blastococcus</taxon>
        <taxon>environmental samples</taxon>
    </lineage>
</organism>
<feature type="region of interest" description="Disordered" evidence="1">
    <location>
        <begin position="1"/>
        <end position="239"/>
    </location>
</feature>